<dbReference type="Proteomes" id="UP000564378">
    <property type="component" value="Unassembled WGS sequence"/>
</dbReference>
<reference evidence="2 3" key="1">
    <citation type="submission" date="2020-08" db="EMBL/GenBank/DDBJ databases">
        <title>Draft genome sequence of Parasphingopyxis sp. GrpM-11.</title>
        <authorList>
            <person name="Oh J."/>
            <person name="Roh D.-H."/>
        </authorList>
    </citation>
    <scope>NUCLEOTIDE SEQUENCE [LARGE SCALE GENOMIC DNA]</scope>
    <source>
        <strain evidence="2 3">GrpM-11</strain>
    </source>
</reference>
<name>A0A842I1T1_9SPHN</name>
<keyword evidence="3" id="KW-1185">Reference proteome</keyword>
<protein>
    <submittedName>
        <fullName evidence="2">Uncharacterized protein</fullName>
    </submittedName>
</protein>
<evidence type="ECO:0000313" key="3">
    <source>
        <dbReference type="Proteomes" id="UP000564378"/>
    </source>
</evidence>
<comment type="caution">
    <text evidence="2">The sequence shown here is derived from an EMBL/GenBank/DDBJ whole genome shotgun (WGS) entry which is preliminary data.</text>
</comment>
<evidence type="ECO:0000256" key="1">
    <source>
        <dbReference type="SAM" id="MobiDB-lite"/>
    </source>
</evidence>
<sequence length="78" mass="8193">MADRKKSDPSTPAEISEDDLDSVTGGSDAVPATQVIILQPGDLSANGFEAAAEVTPIKEVAQVTPARQFSQVTPIKKR</sequence>
<proteinExistence type="predicted"/>
<gene>
    <name evidence="2" type="ORF">H6P80_11185</name>
</gene>
<feature type="region of interest" description="Disordered" evidence="1">
    <location>
        <begin position="1"/>
        <end position="27"/>
    </location>
</feature>
<organism evidence="2 3">
    <name type="scientific">Parasphingopyxis marina</name>
    <dbReference type="NCBI Taxonomy" id="2761622"/>
    <lineage>
        <taxon>Bacteria</taxon>
        <taxon>Pseudomonadati</taxon>
        <taxon>Pseudomonadota</taxon>
        <taxon>Alphaproteobacteria</taxon>
        <taxon>Sphingomonadales</taxon>
        <taxon>Sphingomonadaceae</taxon>
        <taxon>Parasphingopyxis</taxon>
    </lineage>
</organism>
<accession>A0A842I1T1</accession>
<dbReference type="AlphaFoldDB" id="A0A842I1T1"/>
<dbReference type="EMBL" id="JACJVJ010000002">
    <property type="protein sequence ID" value="MBC2778180.1"/>
    <property type="molecule type" value="Genomic_DNA"/>
</dbReference>
<evidence type="ECO:0000313" key="2">
    <source>
        <dbReference type="EMBL" id="MBC2778180.1"/>
    </source>
</evidence>
<dbReference type="RefSeq" id="WP_185801455.1">
    <property type="nucleotide sequence ID" value="NZ_JACJVJ010000002.1"/>
</dbReference>